<dbReference type="EMBL" id="JAGGLM010000003">
    <property type="protein sequence ID" value="MBP2032228.1"/>
    <property type="molecule type" value="Genomic_DNA"/>
</dbReference>
<dbReference type="RefSeq" id="WP_209701181.1">
    <property type="nucleotide sequence ID" value="NZ_JAGGLM010000003.1"/>
</dbReference>
<organism evidence="1 2">
    <name type="scientific">Clostridium algifaecis</name>
    <dbReference type="NCBI Taxonomy" id="1472040"/>
    <lineage>
        <taxon>Bacteria</taxon>
        <taxon>Bacillati</taxon>
        <taxon>Bacillota</taxon>
        <taxon>Clostridia</taxon>
        <taxon>Eubacteriales</taxon>
        <taxon>Clostridiaceae</taxon>
        <taxon>Clostridium</taxon>
    </lineage>
</organism>
<comment type="caution">
    <text evidence="1">The sequence shown here is derived from an EMBL/GenBank/DDBJ whole genome shotgun (WGS) entry which is preliminary data.</text>
</comment>
<accession>A0ABS4KQA8</accession>
<name>A0ABS4KQA8_9CLOT</name>
<dbReference type="Pfam" id="PF11148">
    <property type="entry name" value="DUF2922"/>
    <property type="match status" value="1"/>
</dbReference>
<evidence type="ECO:0000313" key="1">
    <source>
        <dbReference type="EMBL" id="MBP2032228.1"/>
    </source>
</evidence>
<gene>
    <name evidence="1" type="ORF">J2Z42_000893</name>
</gene>
<evidence type="ECO:0000313" key="2">
    <source>
        <dbReference type="Proteomes" id="UP001519307"/>
    </source>
</evidence>
<protein>
    <recommendedName>
        <fullName evidence="3">DUF2922 domain-containing protein</fullName>
    </recommendedName>
</protein>
<reference evidence="1 2" key="1">
    <citation type="submission" date="2021-03" db="EMBL/GenBank/DDBJ databases">
        <title>Genomic Encyclopedia of Type Strains, Phase IV (KMG-IV): sequencing the most valuable type-strain genomes for metagenomic binning, comparative biology and taxonomic classification.</title>
        <authorList>
            <person name="Goeker M."/>
        </authorList>
    </citation>
    <scope>NUCLEOTIDE SEQUENCE [LARGE SCALE GENOMIC DNA]</scope>
    <source>
        <strain evidence="1 2">DSM 28783</strain>
    </source>
</reference>
<dbReference type="InterPro" id="IPR021321">
    <property type="entry name" value="DUF2922"/>
</dbReference>
<proteinExistence type="predicted"/>
<dbReference type="Proteomes" id="UP001519307">
    <property type="component" value="Unassembled WGS sequence"/>
</dbReference>
<keyword evidence="2" id="KW-1185">Reference proteome</keyword>
<sequence>MSKSLVMNFLNEAGQKNSIKILNVKDGITDAEAKAAMEAIITNNIFQTKGGDLKSIDSAHILDDEITELTVK</sequence>
<evidence type="ECO:0008006" key="3">
    <source>
        <dbReference type="Google" id="ProtNLM"/>
    </source>
</evidence>